<protein>
    <submittedName>
        <fullName evidence="1">Uncharacterized protein</fullName>
    </submittedName>
</protein>
<name>A0A8X6W3Y8_TRICX</name>
<gene>
    <name evidence="1" type="ORF">TNCV_2069761</name>
</gene>
<keyword evidence="2" id="KW-1185">Reference proteome</keyword>
<dbReference type="AlphaFoldDB" id="A0A8X6W3Y8"/>
<evidence type="ECO:0000313" key="1">
    <source>
        <dbReference type="EMBL" id="GFY27356.1"/>
    </source>
</evidence>
<dbReference type="EMBL" id="BMAU01021379">
    <property type="protein sequence ID" value="GFY27356.1"/>
    <property type="molecule type" value="Genomic_DNA"/>
</dbReference>
<proteinExistence type="predicted"/>
<reference evidence="1" key="1">
    <citation type="submission" date="2020-08" db="EMBL/GenBank/DDBJ databases">
        <title>Multicomponent nature underlies the extraordinary mechanical properties of spider dragline silk.</title>
        <authorList>
            <person name="Kono N."/>
            <person name="Nakamura H."/>
            <person name="Mori M."/>
            <person name="Yoshida Y."/>
            <person name="Ohtoshi R."/>
            <person name="Malay A.D."/>
            <person name="Moran D.A.P."/>
            <person name="Tomita M."/>
            <person name="Numata K."/>
            <person name="Arakawa K."/>
        </authorList>
    </citation>
    <scope>NUCLEOTIDE SEQUENCE</scope>
</reference>
<organism evidence="1 2">
    <name type="scientific">Trichonephila clavipes</name>
    <name type="common">Golden silk orbweaver</name>
    <name type="synonym">Nephila clavipes</name>
    <dbReference type="NCBI Taxonomy" id="2585209"/>
    <lineage>
        <taxon>Eukaryota</taxon>
        <taxon>Metazoa</taxon>
        <taxon>Ecdysozoa</taxon>
        <taxon>Arthropoda</taxon>
        <taxon>Chelicerata</taxon>
        <taxon>Arachnida</taxon>
        <taxon>Araneae</taxon>
        <taxon>Araneomorphae</taxon>
        <taxon>Entelegynae</taxon>
        <taxon>Araneoidea</taxon>
        <taxon>Nephilidae</taxon>
        <taxon>Trichonephila</taxon>
    </lineage>
</organism>
<accession>A0A8X6W3Y8</accession>
<dbReference type="Proteomes" id="UP000887159">
    <property type="component" value="Unassembled WGS sequence"/>
</dbReference>
<evidence type="ECO:0000313" key="2">
    <source>
        <dbReference type="Proteomes" id="UP000887159"/>
    </source>
</evidence>
<comment type="caution">
    <text evidence="1">The sequence shown here is derived from an EMBL/GenBank/DDBJ whole genome shotgun (WGS) entry which is preliminary data.</text>
</comment>
<sequence>MVKLIAELMHPFLHQRRTLAKTFALDRCNMYQPLNKGSLDKNDNPGNLLKTPSAENAIYAIKQFTFPTKTLIIEPVLPYILEEWISKNIPAKYRQNIRKIVYSV</sequence>